<dbReference type="AlphaFoldDB" id="A0A2L1CAQ9"/>
<reference evidence="3 5" key="3">
    <citation type="submission" date="2020-08" db="EMBL/GenBank/DDBJ databases">
        <title>Genomic Encyclopedia of Type Strains, Phase IV (KMG-V): Genome sequencing to study the core and pangenomes of soil and plant-associated prokaryotes.</title>
        <authorList>
            <person name="Whitman W."/>
        </authorList>
    </citation>
    <scope>NUCLEOTIDE SEQUENCE [LARGE SCALE GENOMIC DNA]</scope>
    <source>
        <strain evidence="3 5">D1</strain>
    </source>
</reference>
<dbReference type="InterPro" id="IPR011856">
    <property type="entry name" value="tRNA_endonuc-like_dom_sf"/>
</dbReference>
<gene>
    <name evidence="3" type="ORF">HNP96_001853</name>
    <name evidence="2" type="ORF">MMJJ_05490</name>
</gene>
<evidence type="ECO:0000313" key="2">
    <source>
        <dbReference type="EMBL" id="AVB75966.1"/>
    </source>
</evidence>
<dbReference type="Proteomes" id="UP000590564">
    <property type="component" value="Unassembled WGS sequence"/>
</dbReference>
<accession>A0A2L1CAQ9</accession>
<name>A0A2L1CAQ9_METMI</name>
<proteinExistence type="predicted"/>
<reference evidence="2" key="2">
    <citation type="submission" date="2018-02" db="EMBL/GenBank/DDBJ databases">
        <title>Complete genome sequence of the Methanococcus maripaludis type strain JJ (DSM 2067), a model for selenoprotein synthesis in Archaea.</title>
        <authorList>
            <person name="Poehlein A."/>
            <person name="Heym D."/>
            <person name="Quitzke V."/>
            <person name="Fersch J."/>
            <person name="Daniel R."/>
            <person name="Rother M."/>
        </authorList>
    </citation>
    <scope>NUCLEOTIDE SEQUENCE [LARGE SCALE GENOMIC DNA]</scope>
    <source>
        <strain evidence="2">DSM 2067</strain>
    </source>
</reference>
<evidence type="ECO:0000313" key="5">
    <source>
        <dbReference type="Proteomes" id="UP000590564"/>
    </source>
</evidence>
<sequence length="292" mass="34265">MSLFKISGKSVEKMNSTKNIERKIQNLCENNLEEIFGVKFLRSEYPTTTGGRMDTLGIDFEGNPVIIEYKQVESENIITQGLFYLDWLIDHKGDFEQVLNKAGVEMEVSWDSPRVILVAKSYSKYDTYAVNQFSGNIELWKYMIYDDEVLHIERINLAKDEKEKAIRHKSRITYQTYEIDHHLAGKPENIVNLYYLVRDEILKLDENISEKINKYYIAYLIDRQFCEFVVQKNALKVYVNVNKDDLDDPKDLSEDVSEKGHWPTGHTCLKVEKEEDIPYAMELIKQSYEKNL</sequence>
<reference evidence="4" key="1">
    <citation type="journal article" date="2018" name="Genome Announc.">
        <title>Complete Genome Sequence of the Methanococcus maripaludis Type Strain JJ (DSM 2067), a Model for Selenoprotein Synthesis in Archaea.</title>
        <authorList>
            <person name="Poehlein A."/>
            <person name="Heym D."/>
            <person name="Quitzke V."/>
            <person name="Fersch J."/>
            <person name="Daniel R."/>
            <person name="Rother M."/>
        </authorList>
    </citation>
    <scope>NUCLEOTIDE SEQUENCE [LARGE SCALE GENOMIC DNA]</scope>
    <source>
        <strain evidence="4">DSM 2067</strain>
    </source>
</reference>
<evidence type="ECO:0000259" key="1">
    <source>
        <dbReference type="Pfam" id="PF18899"/>
    </source>
</evidence>
<dbReference type="GeneID" id="36101642"/>
<protein>
    <submittedName>
        <fullName evidence="3">Putative transport protein</fullName>
    </submittedName>
</protein>
<evidence type="ECO:0000313" key="4">
    <source>
        <dbReference type="Proteomes" id="UP000239462"/>
    </source>
</evidence>
<dbReference type="Pfam" id="PF18899">
    <property type="entry name" value="DUF5655"/>
    <property type="match status" value="1"/>
</dbReference>
<dbReference type="Gene3D" id="3.40.1350.10">
    <property type="match status" value="1"/>
</dbReference>
<dbReference type="KEGG" id="mmad:MMJJ_05490"/>
<dbReference type="RefSeq" id="WP_104837581.1">
    <property type="nucleotide sequence ID" value="NZ_CP026606.1"/>
</dbReference>
<dbReference type="Proteomes" id="UP000239462">
    <property type="component" value="Chromosome"/>
</dbReference>
<dbReference type="EMBL" id="JACHED010000005">
    <property type="protein sequence ID" value="MBB6497794.1"/>
    <property type="molecule type" value="Genomic_DNA"/>
</dbReference>
<dbReference type="GO" id="GO:0003676">
    <property type="term" value="F:nucleic acid binding"/>
    <property type="evidence" value="ECO:0007669"/>
    <property type="project" value="InterPro"/>
</dbReference>
<dbReference type="InterPro" id="IPR043714">
    <property type="entry name" value="DUF5655"/>
</dbReference>
<dbReference type="EMBL" id="CP026606">
    <property type="protein sequence ID" value="AVB75966.1"/>
    <property type="molecule type" value="Genomic_DNA"/>
</dbReference>
<feature type="domain" description="DUF5655" evidence="1">
    <location>
        <begin position="179"/>
        <end position="290"/>
    </location>
</feature>
<organism evidence="2 4">
    <name type="scientific">Methanococcus maripaludis</name>
    <name type="common">Methanococcus deltae</name>
    <dbReference type="NCBI Taxonomy" id="39152"/>
    <lineage>
        <taxon>Archaea</taxon>
        <taxon>Methanobacteriati</taxon>
        <taxon>Methanobacteriota</taxon>
        <taxon>Methanomada group</taxon>
        <taxon>Methanococci</taxon>
        <taxon>Methanococcales</taxon>
        <taxon>Methanococcaceae</taxon>
        <taxon>Methanococcus</taxon>
    </lineage>
</organism>
<evidence type="ECO:0000313" key="3">
    <source>
        <dbReference type="EMBL" id="MBB6497794.1"/>
    </source>
</evidence>